<dbReference type="CDD" id="cd06225">
    <property type="entry name" value="HAMP"/>
    <property type="match status" value="1"/>
</dbReference>
<dbReference type="InterPro" id="IPR003594">
    <property type="entry name" value="HATPase_dom"/>
</dbReference>
<dbReference type="InterPro" id="IPR036097">
    <property type="entry name" value="HisK_dim/P_sf"/>
</dbReference>
<dbReference type="PROSITE" id="PS50109">
    <property type="entry name" value="HIS_KIN"/>
    <property type="match status" value="1"/>
</dbReference>
<dbReference type="Pfam" id="PF02518">
    <property type="entry name" value="HATPase_c"/>
    <property type="match status" value="1"/>
</dbReference>
<dbReference type="Gene3D" id="6.10.340.10">
    <property type="match status" value="1"/>
</dbReference>
<keyword evidence="12" id="KW-0902">Two-component regulatory system</keyword>
<dbReference type="SMART" id="SM00304">
    <property type="entry name" value="HAMP"/>
    <property type="match status" value="1"/>
</dbReference>
<dbReference type="GO" id="GO:0005524">
    <property type="term" value="F:ATP binding"/>
    <property type="evidence" value="ECO:0007669"/>
    <property type="project" value="UniProtKB-KW"/>
</dbReference>
<dbReference type="Proteomes" id="UP000824232">
    <property type="component" value="Unassembled WGS sequence"/>
</dbReference>
<feature type="transmembrane region" description="Helical" evidence="15">
    <location>
        <begin position="158"/>
        <end position="177"/>
    </location>
</feature>
<evidence type="ECO:0000256" key="1">
    <source>
        <dbReference type="ARBA" id="ARBA00000085"/>
    </source>
</evidence>
<dbReference type="CDD" id="cd00075">
    <property type="entry name" value="HATPase"/>
    <property type="match status" value="1"/>
</dbReference>
<sequence>MMKNSLATKIFKYLAIFSLFILIFLFFFQVIFINTFYEWTKTRTIKNLAQDILVTENDTSLYEKLDRVSYSENVCIELTNSNGDNLYSTYSSNCNLRSKAIKRNFISSNKKTKTYNLVNNFTREKSIMNATRLSNNLYIFISTSLIPLDSTINIIEQQLIIVSIVVLLLSIVVAYFISKRLSNPIIRISKAAKLISKGKLKTNFDSGSDIKELIDLTDALNDMKEELSKTEELQKDLMANVSHDLKTPLTMIKAYAELILDINIDDKEKCKSNLNIIIEEVNRLNDLVNDILALTKVENDLDKLDISSFDLIKLIKRIVKQHNIYVIKDGYSIEFIHDNIDKLMINADKKKLEQVIYNLLNNALNYTGSDKKVIIKVVEDEKDYTIMVIDSGKGIDKKEIDHIFDRYYRSKKNHKRYVYGTGLGLSIVKNILLLHNYEYGVKSTKNKGTTFYFKIKKDD</sequence>
<evidence type="ECO:0000256" key="10">
    <source>
        <dbReference type="ARBA" id="ARBA00022840"/>
    </source>
</evidence>
<reference evidence="18" key="1">
    <citation type="submission" date="2020-10" db="EMBL/GenBank/DDBJ databases">
        <authorList>
            <person name="Gilroy R."/>
        </authorList>
    </citation>
    <scope>NUCLEOTIDE SEQUENCE</scope>
    <source>
        <strain evidence="18">CHK184-20233</strain>
    </source>
</reference>
<evidence type="ECO:0000259" key="16">
    <source>
        <dbReference type="PROSITE" id="PS50109"/>
    </source>
</evidence>
<dbReference type="Gene3D" id="1.10.287.130">
    <property type="match status" value="1"/>
</dbReference>
<dbReference type="FunFam" id="1.10.287.130:FF:000001">
    <property type="entry name" value="Two-component sensor histidine kinase"/>
    <property type="match status" value="1"/>
</dbReference>
<evidence type="ECO:0000259" key="17">
    <source>
        <dbReference type="PROSITE" id="PS50885"/>
    </source>
</evidence>
<dbReference type="InterPro" id="IPR003660">
    <property type="entry name" value="HAMP_dom"/>
</dbReference>
<reference evidence="18" key="2">
    <citation type="journal article" date="2021" name="PeerJ">
        <title>Extensive microbial diversity within the chicken gut microbiome revealed by metagenomics and culture.</title>
        <authorList>
            <person name="Gilroy R."/>
            <person name="Ravi A."/>
            <person name="Getino M."/>
            <person name="Pursley I."/>
            <person name="Horton D.L."/>
            <person name="Alikhan N.F."/>
            <person name="Baker D."/>
            <person name="Gharbi K."/>
            <person name="Hall N."/>
            <person name="Watson M."/>
            <person name="Adriaenssens E.M."/>
            <person name="Foster-Nyarko E."/>
            <person name="Jarju S."/>
            <person name="Secka A."/>
            <person name="Antonio M."/>
            <person name="Oren A."/>
            <person name="Chaudhuri R.R."/>
            <person name="La Ragione R."/>
            <person name="Hildebrand F."/>
            <person name="Pallen M.J."/>
        </authorList>
    </citation>
    <scope>NUCLEOTIDE SEQUENCE</scope>
    <source>
        <strain evidence="18">CHK184-20233</strain>
    </source>
</reference>
<name>A0A9D1DTL8_9FIRM</name>
<dbReference type="GO" id="GO:0000155">
    <property type="term" value="F:phosphorelay sensor kinase activity"/>
    <property type="evidence" value="ECO:0007669"/>
    <property type="project" value="InterPro"/>
</dbReference>
<dbReference type="GO" id="GO:0005886">
    <property type="term" value="C:plasma membrane"/>
    <property type="evidence" value="ECO:0007669"/>
    <property type="project" value="UniProtKB-SubCell"/>
</dbReference>
<keyword evidence="10" id="KW-0067">ATP-binding</keyword>
<dbReference type="InterPro" id="IPR003661">
    <property type="entry name" value="HisK_dim/P_dom"/>
</dbReference>
<feature type="domain" description="HAMP" evidence="17">
    <location>
        <begin position="179"/>
        <end position="232"/>
    </location>
</feature>
<dbReference type="AlphaFoldDB" id="A0A9D1DTL8"/>
<evidence type="ECO:0000256" key="14">
    <source>
        <dbReference type="SAM" id="Coils"/>
    </source>
</evidence>
<gene>
    <name evidence="18" type="ORF">IAB38_01830</name>
</gene>
<dbReference type="SUPFAM" id="SSF47384">
    <property type="entry name" value="Homodimeric domain of signal transducing histidine kinase"/>
    <property type="match status" value="1"/>
</dbReference>
<dbReference type="PANTHER" id="PTHR45528">
    <property type="entry name" value="SENSOR HISTIDINE KINASE CPXA"/>
    <property type="match status" value="1"/>
</dbReference>
<dbReference type="InterPro" id="IPR036890">
    <property type="entry name" value="HATPase_C_sf"/>
</dbReference>
<dbReference type="SUPFAM" id="SSF55874">
    <property type="entry name" value="ATPase domain of HSP90 chaperone/DNA topoisomerase II/histidine kinase"/>
    <property type="match status" value="1"/>
</dbReference>
<dbReference type="Gene3D" id="3.30.565.10">
    <property type="entry name" value="Histidine kinase-like ATPase, C-terminal domain"/>
    <property type="match status" value="1"/>
</dbReference>
<feature type="domain" description="Histidine kinase" evidence="16">
    <location>
        <begin position="240"/>
        <end position="459"/>
    </location>
</feature>
<dbReference type="SMART" id="SM00387">
    <property type="entry name" value="HATPase_c"/>
    <property type="match status" value="1"/>
</dbReference>
<dbReference type="EC" id="2.7.13.3" evidence="3"/>
<keyword evidence="4" id="KW-1003">Cell membrane</keyword>
<feature type="transmembrane region" description="Helical" evidence="15">
    <location>
        <begin position="12"/>
        <end position="37"/>
    </location>
</feature>
<evidence type="ECO:0000256" key="3">
    <source>
        <dbReference type="ARBA" id="ARBA00012438"/>
    </source>
</evidence>
<evidence type="ECO:0000256" key="15">
    <source>
        <dbReference type="SAM" id="Phobius"/>
    </source>
</evidence>
<evidence type="ECO:0000256" key="11">
    <source>
        <dbReference type="ARBA" id="ARBA00022989"/>
    </source>
</evidence>
<feature type="transmembrane region" description="Helical" evidence="15">
    <location>
        <begin position="417"/>
        <end position="437"/>
    </location>
</feature>
<evidence type="ECO:0000256" key="7">
    <source>
        <dbReference type="ARBA" id="ARBA00022692"/>
    </source>
</evidence>
<evidence type="ECO:0000256" key="8">
    <source>
        <dbReference type="ARBA" id="ARBA00022741"/>
    </source>
</evidence>
<keyword evidence="7 15" id="KW-0812">Transmembrane</keyword>
<organism evidence="18 19">
    <name type="scientific">Candidatus Onthousia excrementipullorum</name>
    <dbReference type="NCBI Taxonomy" id="2840884"/>
    <lineage>
        <taxon>Bacteria</taxon>
        <taxon>Bacillati</taxon>
        <taxon>Bacillota</taxon>
        <taxon>Bacilli</taxon>
        <taxon>Candidatus Onthousia</taxon>
    </lineage>
</organism>
<comment type="catalytic activity">
    <reaction evidence="1">
        <text>ATP + protein L-histidine = ADP + protein N-phospho-L-histidine.</text>
        <dbReference type="EC" id="2.7.13.3"/>
    </reaction>
</comment>
<dbReference type="CDD" id="cd00082">
    <property type="entry name" value="HisKA"/>
    <property type="match status" value="1"/>
</dbReference>
<dbReference type="PANTHER" id="PTHR45528:SF1">
    <property type="entry name" value="SENSOR HISTIDINE KINASE CPXA"/>
    <property type="match status" value="1"/>
</dbReference>
<evidence type="ECO:0000313" key="19">
    <source>
        <dbReference type="Proteomes" id="UP000824232"/>
    </source>
</evidence>
<evidence type="ECO:0000256" key="6">
    <source>
        <dbReference type="ARBA" id="ARBA00022679"/>
    </source>
</evidence>
<keyword evidence="11 15" id="KW-1133">Transmembrane helix</keyword>
<evidence type="ECO:0000256" key="13">
    <source>
        <dbReference type="ARBA" id="ARBA00023136"/>
    </source>
</evidence>
<dbReference type="PROSITE" id="PS50885">
    <property type="entry name" value="HAMP"/>
    <property type="match status" value="1"/>
</dbReference>
<comment type="caution">
    <text evidence="18">The sequence shown here is derived from an EMBL/GenBank/DDBJ whole genome shotgun (WGS) entry which is preliminary data.</text>
</comment>
<feature type="transmembrane region" description="Helical" evidence="15">
    <location>
        <begin position="133"/>
        <end position="152"/>
    </location>
</feature>
<keyword evidence="9 18" id="KW-0418">Kinase</keyword>
<evidence type="ECO:0000313" key="18">
    <source>
        <dbReference type="EMBL" id="HIR58766.1"/>
    </source>
</evidence>
<evidence type="ECO:0000256" key="4">
    <source>
        <dbReference type="ARBA" id="ARBA00022475"/>
    </source>
</evidence>
<keyword evidence="8" id="KW-0547">Nucleotide-binding</keyword>
<keyword evidence="13 15" id="KW-0472">Membrane</keyword>
<dbReference type="InterPro" id="IPR050398">
    <property type="entry name" value="HssS/ArlS-like"/>
</dbReference>
<dbReference type="SMART" id="SM00388">
    <property type="entry name" value="HisKA"/>
    <property type="match status" value="1"/>
</dbReference>
<dbReference type="EMBL" id="DVHC01000021">
    <property type="protein sequence ID" value="HIR58766.1"/>
    <property type="molecule type" value="Genomic_DNA"/>
</dbReference>
<protein>
    <recommendedName>
        <fullName evidence="3">histidine kinase</fullName>
        <ecNumber evidence="3">2.7.13.3</ecNumber>
    </recommendedName>
</protein>
<dbReference type="FunFam" id="3.30.565.10:FF:000006">
    <property type="entry name" value="Sensor histidine kinase WalK"/>
    <property type="match status" value="1"/>
</dbReference>
<keyword evidence="14" id="KW-0175">Coiled coil</keyword>
<feature type="coiled-coil region" evidence="14">
    <location>
        <begin position="213"/>
        <end position="240"/>
    </location>
</feature>
<evidence type="ECO:0000256" key="9">
    <source>
        <dbReference type="ARBA" id="ARBA00022777"/>
    </source>
</evidence>
<dbReference type="Pfam" id="PF00512">
    <property type="entry name" value="HisKA"/>
    <property type="match status" value="1"/>
</dbReference>
<dbReference type="PRINTS" id="PR00344">
    <property type="entry name" value="BCTRLSENSOR"/>
</dbReference>
<evidence type="ECO:0000256" key="12">
    <source>
        <dbReference type="ARBA" id="ARBA00023012"/>
    </source>
</evidence>
<keyword evidence="6" id="KW-0808">Transferase</keyword>
<dbReference type="InterPro" id="IPR004358">
    <property type="entry name" value="Sig_transdc_His_kin-like_C"/>
</dbReference>
<dbReference type="InterPro" id="IPR005467">
    <property type="entry name" value="His_kinase_dom"/>
</dbReference>
<evidence type="ECO:0000256" key="5">
    <source>
        <dbReference type="ARBA" id="ARBA00022553"/>
    </source>
</evidence>
<evidence type="ECO:0000256" key="2">
    <source>
        <dbReference type="ARBA" id="ARBA00004651"/>
    </source>
</evidence>
<keyword evidence="5" id="KW-0597">Phosphoprotein</keyword>
<accession>A0A9D1DTL8</accession>
<comment type="subcellular location">
    <subcellularLocation>
        <location evidence="2">Cell membrane</location>
        <topology evidence="2">Multi-pass membrane protein</topology>
    </subcellularLocation>
</comment>
<proteinExistence type="predicted"/>